<evidence type="ECO:0000256" key="2">
    <source>
        <dbReference type="SAM" id="SignalP"/>
    </source>
</evidence>
<dbReference type="EMBL" id="CP012673">
    <property type="protein sequence ID" value="AUX47330.1"/>
    <property type="molecule type" value="Genomic_DNA"/>
</dbReference>
<organism evidence="3 4">
    <name type="scientific">Sorangium cellulosum</name>
    <name type="common">Polyangium cellulosum</name>
    <dbReference type="NCBI Taxonomy" id="56"/>
    <lineage>
        <taxon>Bacteria</taxon>
        <taxon>Pseudomonadati</taxon>
        <taxon>Myxococcota</taxon>
        <taxon>Polyangia</taxon>
        <taxon>Polyangiales</taxon>
        <taxon>Polyangiaceae</taxon>
        <taxon>Sorangium</taxon>
    </lineage>
</organism>
<feature type="signal peptide" evidence="2">
    <location>
        <begin position="1"/>
        <end position="21"/>
    </location>
</feature>
<gene>
    <name evidence="3" type="ORF">SOCE26_088490</name>
</gene>
<dbReference type="AlphaFoldDB" id="A0A2L0F6Z4"/>
<sequence length="263" mass="26920">MRHSTLFGVLFIGMTALSGVACSVSGSTESTGEGQSAVRGVRGHLKSGAATSVVAVVDQADTEEAKTYSAPVDAQGNFRLTLPRKARYVLAFMDGDQERATLQFASSAGGEVTSLFPLAGRPERTRGGPTSDEPEEEGDVDLGEVDASEGRCDHNPLEQVDWDSDGSSDYEDADDDDDGTADVDDEDNHHHGSSDHGGGHNGGRPDKGDGHECEGGHDGGDEGEDDGGDEDGGEEGEGGGEEGEGGGDEGEGGGEVPEIPSPG</sequence>
<feature type="chain" id="PRO_5014901492" description="Carboxypeptidase regulatory-like domain-containing protein" evidence="2">
    <location>
        <begin position="22"/>
        <end position="263"/>
    </location>
</feature>
<evidence type="ECO:0000313" key="3">
    <source>
        <dbReference type="EMBL" id="AUX47330.1"/>
    </source>
</evidence>
<feature type="compositionally biased region" description="Acidic residues" evidence="1">
    <location>
        <begin position="160"/>
        <end position="186"/>
    </location>
</feature>
<accession>A0A2L0F6Z4</accession>
<proteinExistence type="predicted"/>
<evidence type="ECO:0000313" key="4">
    <source>
        <dbReference type="Proteomes" id="UP000238348"/>
    </source>
</evidence>
<feature type="compositionally biased region" description="Basic and acidic residues" evidence="1">
    <location>
        <begin position="187"/>
        <end position="220"/>
    </location>
</feature>
<feature type="compositionally biased region" description="Acidic residues" evidence="1">
    <location>
        <begin position="132"/>
        <end position="147"/>
    </location>
</feature>
<feature type="compositionally biased region" description="Acidic residues" evidence="1">
    <location>
        <begin position="221"/>
        <end position="252"/>
    </location>
</feature>
<protein>
    <recommendedName>
        <fullName evidence="5">Carboxypeptidase regulatory-like domain-containing protein</fullName>
    </recommendedName>
</protein>
<evidence type="ECO:0000256" key="1">
    <source>
        <dbReference type="SAM" id="MobiDB-lite"/>
    </source>
</evidence>
<dbReference type="PROSITE" id="PS51257">
    <property type="entry name" value="PROKAR_LIPOPROTEIN"/>
    <property type="match status" value="1"/>
</dbReference>
<keyword evidence="2" id="KW-0732">Signal</keyword>
<evidence type="ECO:0008006" key="5">
    <source>
        <dbReference type="Google" id="ProtNLM"/>
    </source>
</evidence>
<dbReference type="Proteomes" id="UP000238348">
    <property type="component" value="Chromosome"/>
</dbReference>
<reference evidence="3 4" key="1">
    <citation type="submission" date="2015-09" db="EMBL/GenBank/DDBJ databases">
        <title>Sorangium comparison.</title>
        <authorList>
            <person name="Zaburannyi N."/>
            <person name="Bunk B."/>
            <person name="Overmann J."/>
            <person name="Mueller R."/>
        </authorList>
    </citation>
    <scope>NUCLEOTIDE SEQUENCE [LARGE SCALE GENOMIC DNA]</scope>
    <source>
        <strain evidence="3 4">So ce26</strain>
    </source>
</reference>
<name>A0A2L0F6Z4_SORCE</name>
<dbReference type="RefSeq" id="WP_159397854.1">
    <property type="nucleotide sequence ID" value="NZ_CP012673.1"/>
</dbReference>
<feature type="region of interest" description="Disordered" evidence="1">
    <location>
        <begin position="113"/>
        <end position="263"/>
    </location>
</feature>